<dbReference type="AlphaFoldDB" id="A0A1B6NQ76"/>
<evidence type="ECO:0000256" key="1">
    <source>
        <dbReference type="SAM" id="MobiDB-lite"/>
    </source>
</evidence>
<reference evidence="2" key="1">
    <citation type="submission" date="2013-11" db="EMBL/GenBank/DDBJ databases">
        <title>Microbial diversity, functional groups and degradation webs in Northern and Southern Mediterranean and Red Sea marine crude oil polluted sites.</title>
        <authorList>
            <person name="Daffonchio D."/>
            <person name="Mapelli F."/>
            <person name="Ferrer M."/>
            <person name="Richter M."/>
            <person name="Cherif A."/>
            <person name="Malkawi H.I."/>
            <person name="Yakimov M.M."/>
            <person name="Abdel-Fattah Y.R."/>
            <person name="Blaghen M."/>
            <person name="Golyshin P.N."/>
            <person name="Kalogerakis N."/>
            <person name="Boon N."/>
            <person name="Magagnini M."/>
            <person name="Fava F."/>
        </authorList>
    </citation>
    <scope>NUCLEOTIDE SEQUENCE</scope>
</reference>
<gene>
    <name evidence="2" type="ORF">MGSAQ_002930</name>
</gene>
<feature type="compositionally biased region" description="Basic and acidic residues" evidence="1">
    <location>
        <begin position="1"/>
        <end position="22"/>
    </location>
</feature>
<name>A0A1B6NQ76_9ZZZZ</name>
<accession>A0A1B6NQ76</accession>
<dbReference type="EMBL" id="AYSL01001698">
    <property type="protein sequence ID" value="KTF05574.1"/>
    <property type="molecule type" value="Genomic_DNA"/>
</dbReference>
<organism evidence="2">
    <name type="scientific">marine sediment metagenome</name>
    <dbReference type="NCBI Taxonomy" id="412755"/>
    <lineage>
        <taxon>unclassified sequences</taxon>
        <taxon>metagenomes</taxon>
        <taxon>ecological metagenomes</taxon>
    </lineage>
</organism>
<protein>
    <submittedName>
        <fullName evidence="2">Uncharacterized protein</fullName>
    </submittedName>
</protein>
<sequence>MRQTRRVEAGIDPNGIDRDGARTLDPVDPPAAALLPRHMRHDNVARAKIRT</sequence>
<comment type="caution">
    <text evidence="2">The sequence shown here is derived from an EMBL/GenBank/DDBJ whole genome shotgun (WGS) entry which is preliminary data.</text>
</comment>
<evidence type="ECO:0000313" key="2">
    <source>
        <dbReference type="EMBL" id="KTF05574.1"/>
    </source>
</evidence>
<proteinExistence type="predicted"/>
<feature type="region of interest" description="Disordered" evidence="1">
    <location>
        <begin position="1"/>
        <end position="24"/>
    </location>
</feature>